<dbReference type="PROSITE" id="PS51034">
    <property type="entry name" value="ZP_2"/>
    <property type="match status" value="1"/>
</dbReference>
<reference evidence="4" key="1">
    <citation type="submission" date="2022-11" db="UniProtKB">
        <authorList>
            <consortium name="WormBaseParasite"/>
        </authorList>
    </citation>
    <scope>IDENTIFICATION</scope>
</reference>
<dbReference type="OMA" id="CATIHTC"/>
<evidence type="ECO:0000313" key="4">
    <source>
        <dbReference type="WBParaSite" id="nRc.2.0.1.t42414-RA"/>
    </source>
</evidence>
<evidence type="ECO:0000259" key="2">
    <source>
        <dbReference type="PROSITE" id="PS51034"/>
    </source>
</evidence>
<dbReference type="WBParaSite" id="nRc.2.0.1.t42414-RA">
    <property type="protein sequence ID" value="nRc.2.0.1.t42414-RA"/>
    <property type="gene ID" value="nRc.2.0.1.g42414"/>
</dbReference>
<feature type="domain" description="ZP" evidence="2">
    <location>
        <begin position="1"/>
        <end position="92"/>
    </location>
</feature>
<dbReference type="AlphaFoldDB" id="A0A915KW86"/>
<dbReference type="InterPro" id="IPR051962">
    <property type="entry name" value="Cuticlin"/>
</dbReference>
<evidence type="ECO:0000313" key="3">
    <source>
        <dbReference type="Proteomes" id="UP000887565"/>
    </source>
</evidence>
<dbReference type="Pfam" id="PF25301">
    <property type="entry name" value="CUT_C"/>
    <property type="match status" value="1"/>
</dbReference>
<keyword evidence="3" id="KW-1185">Reference proteome</keyword>
<evidence type="ECO:0000256" key="1">
    <source>
        <dbReference type="ARBA" id="ARBA00022729"/>
    </source>
</evidence>
<dbReference type="InterPro" id="IPR057475">
    <property type="entry name" value="CUT_C"/>
</dbReference>
<name>A0A915KW86_ROMCU</name>
<sequence>MPTCRYEIFEADRIDGQPFEKGERVKFAAVGQPVYHKWTCDTTHEPNIFCMTVKSCSCDDGAGNSVKLLDEEGCALDRYLLQNLEYTSDLEA</sequence>
<keyword evidence="1" id="KW-0732">Signal</keyword>
<proteinExistence type="predicted"/>
<dbReference type="Proteomes" id="UP000887565">
    <property type="component" value="Unplaced"/>
</dbReference>
<dbReference type="PANTHER" id="PTHR22907:SF11">
    <property type="entry name" value="CUTICLIN-5"/>
    <property type="match status" value="1"/>
</dbReference>
<protein>
    <submittedName>
        <fullName evidence="4">ZP domain-containing protein</fullName>
    </submittedName>
</protein>
<dbReference type="InterPro" id="IPR001507">
    <property type="entry name" value="ZP_dom"/>
</dbReference>
<accession>A0A915KW86</accession>
<dbReference type="PANTHER" id="PTHR22907">
    <property type="entry name" value="GH04558P"/>
    <property type="match status" value="1"/>
</dbReference>
<organism evidence="3 4">
    <name type="scientific">Romanomermis culicivorax</name>
    <name type="common">Nematode worm</name>
    <dbReference type="NCBI Taxonomy" id="13658"/>
    <lineage>
        <taxon>Eukaryota</taxon>
        <taxon>Metazoa</taxon>
        <taxon>Ecdysozoa</taxon>
        <taxon>Nematoda</taxon>
        <taxon>Enoplea</taxon>
        <taxon>Dorylaimia</taxon>
        <taxon>Mermithida</taxon>
        <taxon>Mermithoidea</taxon>
        <taxon>Mermithidae</taxon>
        <taxon>Romanomermis</taxon>
    </lineage>
</organism>